<dbReference type="SUPFAM" id="SSF55455">
    <property type="entry name" value="SRF-like"/>
    <property type="match status" value="1"/>
</dbReference>
<dbReference type="InterPro" id="IPR050142">
    <property type="entry name" value="MADS-box/MEF2_TF"/>
</dbReference>
<reference evidence="6" key="1">
    <citation type="journal article" date="2014" name="Nat. Commun.">
        <title>The tobacco genome sequence and its comparison with those of tomato and potato.</title>
        <authorList>
            <person name="Sierro N."/>
            <person name="Battey J.N."/>
            <person name="Ouadi S."/>
            <person name="Bakaher N."/>
            <person name="Bovet L."/>
            <person name="Willig A."/>
            <person name="Goepfert S."/>
            <person name="Peitsch M.C."/>
            <person name="Ivanov N.V."/>
        </authorList>
    </citation>
    <scope>NUCLEOTIDE SEQUENCE [LARGE SCALE GENOMIC DNA]</scope>
</reference>
<dbReference type="GO" id="GO:0005634">
    <property type="term" value="C:nucleus"/>
    <property type="evidence" value="ECO:0007669"/>
    <property type="project" value="UniProtKB-SubCell"/>
</dbReference>
<dbReference type="PRINTS" id="PR00404">
    <property type="entry name" value="MADSDOMAIN"/>
</dbReference>
<dbReference type="Pfam" id="PF00319">
    <property type="entry name" value="SRF-TF"/>
    <property type="match status" value="1"/>
</dbReference>
<evidence type="ECO:0000256" key="2">
    <source>
        <dbReference type="ARBA" id="ARBA00023015"/>
    </source>
</evidence>
<evidence type="ECO:0000313" key="6">
    <source>
        <dbReference type="Proteomes" id="UP000790787"/>
    </source>
</evidence>
<dbReference type="GO" id="GO:0000978">
    <property type="term" value="F:RNA polymerase II cis-regulatory region sequence-specific DNA binding"/>
    <property type="evidence" value="ECO:0000318"/>
    <property type="project" value="GO_Central"/>
</dbReference>
<dbReference type="RefSeq" id="XP_016455412.1">
    <property type="nucleotide sequence ID" value="XM_016599926.1"/>
</dbReference>
<dbReference type="InterPro" id="IPR036879">
    <property type="entry name" value="TF_MADSbox_sf"/>
</dbReference>
<keyword evidence="6" id="KW-1185">Reference proteome</keyword>
<dbReference type="GO" id="GO:0006357">
    <property type="term" value="P:regulation of transcription by RNA polymerase II"/>
    <property type="evidence" value="ECO:0000318"/>
    <property type="project" value="GO_Central"/>
</dbReference>
<dbReference type="GeneID" id="107779481"/>
<proteinExistence type="predicted"/>
<dbReference type="Proteomes" id="UP000790787">
    <property type="component" value="Chromosome 17"/>
</dbReference>
<keyword evidence="3" id="KW-0238">DNA-binding</keyword>
<accession>A0A1S3YTU3</accession>
<dbReference type="Gene3D" id="3.40.1810.10">
    <property type="entry name" value="Transcription factor, MADS-box"/>
    <property type="match status" value="1"/>
</dbReference>
<organism evidence="6 7">
    <name type="scientific">Nicotiana tabacum</name>
    <name type="common">Common tobacco</name>
    <dbReference type="NCBI Taxonomy" id="4097"/>
    <lineage>
        <taxon>Eukaryota</taxon>
        <taxon>Viridiplantae</taxon>
        <taxon>Streptophyta</taxon>
        <taxon>Embryophyta</taxon>
        <taxon>Tracheophyta</taxon>
        <taxon>Spermatophyta</taxon>
        <taxon>Magnoliopsida</taxon>
        <taxon>eudicotyledons</taxon>
        <taxon>Gunneridae</taxon>
        <taxon>Pentapetalae</taxon>
        <taxon>asterids</taxon>
        <taxon>lamiids</taxon>
        <taxon>Solanales</taxon>
        <taxon>Solanaceae</taxon>
        <taxon>Nicotianoideae</taxon>
        <taxon>Nicotianeae</taxon>
        <taxon>Nicotiana</taxon>
    </lineage>
</organism>
<evidence type="ECO:0000256" key="1">
    <source>
        <dbReference type="ARBA" id="ARBA00004123"/>
    </source>
</evidence>
<gene>
    <name evidence="7" type="primary">LOC107779481</name>
</gene>
<keyword evidence="2" id="KW-0805">Transcription regulation</keyword>
<dbReference type="AlphaFoldDB" id="A0A1S3YTU3"/>
<dbReference type="PaxDb" id="4097-A0A1S3YTU3"/>
<dbReference type="GO" id="GO:0046983">
    <property type="term" value="F:protein dimerization activity"/>
    <property type="evidence" value="ECO:0007669"/>
    <property type="project" value="InterPro"/>
</dbReference>
<keyword evidence="5" id="KW-0539">Nucleus</keyword>
<dbReference type="OrthoDB" id="1098072at2759"/>
<evidence type="ECO:0000313" key="7">
    <source>
        <dbReference type="RefSeq" id="XP_016455412.1"/>
    </source>
</evidence>
<keyword evidence="4" id="KW-0804">Transcription</keyword>
<protein>
    <submittedName>
        <fullName evidence="7">MADS-box protein AGL71-like</fullName>
    </submittedName>
</protein>
<dbReference type="PANTHER" id="PTHR48019">
    <property type="entry name" value="SERUM RESPONSE FACTOR HOMOLOG"/>
    <property type="match status" value="1"/>
</dbReference>
<dbReference type="GO" id="GO:0000981">
    <property type="term" value="F:DNA-binding transcription factor activity, RNA polymerase II-specific"/>
    <property type="evidence" value="ECO:0000318"/>
    <property type="project" value="GO_Central"/>
</dbReference>
<dbReference type="KEGG" id="nta:107779481"/>
<comment type="subcellular location">
    <subcellularLocation>
        <location evidence="1">Nucleus</location>
    </subcellularLocation>
</comment>
<name>A0A1S3YTU3_TOBAC</name>
<dbReference type="SMART" id="SM00432">
    <property type="entry name" value="MADS"/>
    <property type="match status" value="1"/>
</dbReference>
<dbReference type="PROSITE" id="PS50066">
    <property type="entry name" value="MADS_BOX_2"/>
    <property type="match status" value="1"/>
</dbReference>
<evidence type="ECO:0000256" key="5">
    <source>
        <dbReference type="ARBA" id="ARBA00023242"/>
    </source>
</evidence>
<sequence>MAKNKSLSRQKAEIKALESMVECLTAFAKTKAIIFKKAHELSITTGAEVGLLIFSPSGKPYTYGSPHHFDAIADKFLMWKLNDGKNNYSDIVEYNRNKEYELLMVQKEKLEKLLDIIQEIQNRSAGPNSVESCMMNDLNVAVDADSGETSASN</sequence>
<evidence type="ECO:0000256" key="4">
    <source>
        <dbReference type="ARBA" id="ARBA00023163"/>
    </source>
</evidence>
<evidence type="ECO:0000256" key="3">
    <source>
        <dbReference type="ARBA" id="ARBA00023125"/>
    </source>
</evidence>
<dbReference type="InterPro" id="IPR002100">
    <property type="entry name" value="TF_MADSbox"/>
</dbReference>
<reference evidence="7" key="2">
    <citation type="submission" date="2025-08" db="UniProtKB">
        <authorList>
            <consortium name="RefSeq"/>
        </authorList>
    </citation>
    <scope>IDENTIFICATION</scope>
</reference>